<protein>
    <recommendedName>
        <fullName evidence="4">RRM domain-containing protein</fullName>
    </recommendedName>
</protein>
<sequence>MATYSLNPGAQMFIPNYLLPPPYHHHIPYTPRSPYYYPPLPLPYYKTYSAPPPTAITTCSFPSAIPVFSTSTATCAPPKFPDYYKSSLGPGWFESVNQYPSSSQPFSHTSRFQMSTDHHSYGSTSVAAEEKDKNIVLEEKLENPHQANDFLVKAKKKKNIPPRLGGSHQHQHHHRQSYFRSNQKRLMIWKPKSAVSGETGRISTVDHDKIMKMLLPSKKTVEETSDANDQIDNNTTLMIRNIPSKYTRQMLTNLLEDHCKEANEMRATDQSEELSAFDFLYLPIDFERGFNRGYAFVNMTNSTGAKRLRLFLNNYKWGVFQSKKICQVTDAKYQGKEALVTHFLSSYFECESDELLPRCFSPYRDGSGGLVEESTVGRFCGQRHPSK</sequence>
<proteinExistence type="predicted"/>
<gene>
    <name evidence="5" type="ORF">C5167_037672</name>
</gene>
<dbReference type="Gramene" id="RZC44727">
    <property type="protein sequence ID" value="RZC44727"/>
    <property type="gene ID" value="C5167_037672"/>
</dbReference>
<dbReference type="PANTHER" id="PTHR23189">
    <property type="entry name" value="RNA RECOGNITION MOTIF-CONTAINING"/>
    <property type="match status" value="1"/>
</dbReference>
<dbReference type="SUPFAM" id="SSF54928">
    <property type="entry name" value="RNA-binding domain, RBD"/>
    <property type="match status" value="1"/>
</dbReference>
<dbReference type="InterPro" id="IPR035979">
    <property type="entry name" value="RBD_domain_sf"/>
</dbReference>
<dbReference type="Gene3D" id="3.30.70.330">
    <property type="match status" value="1"/>
</dbReference>
<dbReference type="InterPro" id="IPR000504">
    <property type="entry name" value="RRM_dom"/>
</dbReference>
<dbReference type="STRING" id="3469.A0A4Y7I712"/>
<evidence type="ECO:0000256" key="2">
    <source>
        <dbReference type="PROSITE-ProRule" id="PRU00176"/>
    </source>
</evidence>
<keyword evidence="1 2" id="KW-0694">RNA-binding</keyword>
<dbReference type="PROSITE" id="PS50102">
    <property type="entry name" value="RRM"/>
    <property type="match status" value="1"/>
</dbReference>
<dbReference type="EMBL" id="CM010715">
    <property type="protein sequence ID" value="RZC44727.1"/>
    <property type="molecule type" value="Genomic_DNA"/>
</dbReference>
<evidence type="ECO:0000256" key="1">
    <source>
        <dbReference type="ARBA" id="ARBA00022884"/>
    </source>
</evidence>
<evidence type="ECO:0000259" key="4">
    <source>
        <dbReference type="PROSITE" id="PS50102"/>
    </source>
</evidence>
<evidence type="ECO:0000313" key="6">
    <source>
        <dbReference type="Proteomes" id="UP000316621"/>
    </source>
</evidence>
<reference evidence="5 6" key="1">
    <citation type="journal article" date="2018" name="Science">
        <title>The opium poppy genome and morphinan production.</title>
        <authorList>
            <person name="Guo L."/>
            <person name="Winzer T."/>
            <person name="Yang X."/>
            <person name="Li Y."/>
            <person name="Ning Z."/>
            <person name="He Z."/>
            <person name="Teodor R."/>
            <person name="Lu Y."/>
            <person name="Bowser T.A."/>
            <person name="Graham I.A."/>
            <person name="Ye K."/>
        </authorList>
    </citation>
    <scope>NUCLEOTIDE SEQUENCE [LARGE SCALE GENOMIC DNA]</scope>
    <source>
        <strain evidence="6">cv. HN1</strain>
        <tissue evidence="5">Leaves</tissue>
    </source>
</reference>
<keyword evidence="6" id="KW-1185">Reference proteome</keyword>
<dbReference type="AlphaFoldDB" id="A0A4Y7I712"/>
<evidence type="ECO:0000313" key="5">
    <source>
        <dbReference type="EMBL" id="RZC44727.1"/>
    </source>
</evidence>
<organism evidence="5 6">
    <name type="scientific">Papaver somniferum</name>
    <name type="common">Opium poppy</name>
    <dbReference type="NCBI Taxonomy" id="3469"/>
    <lineage>
        <taxon>Eukaryota</taxon>
        <taxon>Viridiplantae</taxon>
        <taxon>Streptophyta</taxon>
        <taxon>Embryophyta</taxon>
        <taxon>Tracheophyta</taxon>
        <taxon>Spermatophyta</taxon>
        <taxon>Magnoliopsida</taxon>
        <taxon>Ranunculales</taxon>
        <taxon>Papaveraceae</taxon>
        <taxon>Papaveroideae</taxon>
        <taxon>Papaver</taxon>
    </lineage>
</organism>
<dbReference type="InterPro" id="IPR007201">
    <property type="entry name" value="Mei2-like_Rrm_C"/>
</dbReference>
<feature type="compositionally biased region" description="Polar residues" evidence="3">
    <location>
        <begin position="107"/>
        <end position="126"/>
    </location>
</feature>
<dbReference type="GO" id="GO:0003723">
    <property type="term" value="F:RNA binding"/>
    <property type="evidence" value="ECO:0007669"/>
    <property type="project" value="UniProtKB-UniRule"/>
</dbReference>
<feature type="region of interest" description="Disordered" evidence="3">
    <location>
        <begin position="107"/>
        <end position="127"/>
    </location>
</feature>
<dbReference type="Pfam" id="PF04059">
    <property type="entry name" value="RRM_2"/>
    <property type="match status" value="1"/>
</dbReference>
<accession>A0A4Y7I712</accession>
<evidence type="ECO:0000256" key="3">
    <source>
        <dbReference type="SAM" id="MobiDB-lite"/>
    </source>
</evidence>
<dbReference type="InterPro" id="IPR012677">
    <property type="entry name" value="Nucleotide-bd_a/b_plait_sf"/>
</dbReference>
<name>A0A4Y7I712_PAPSO</name>
<dbReference type="Proteomes" id="UP000316621">
    <property type="component" value="Chromosome 1"/>
</dbReference>
<feature type="domain" description="RRM" evidence="4">
    <location>
        <begin position="235"/>
        <end position="325"/>
    </location>
</feature>